<evidence type="ECO:0000256" key="8">
    <source>
        <dbReference type="SAM" id="SignalP"/>
    </source>
</evidence>
<evidence type="ECO:0000256" key="7">
    <source>
        <dbReference type="ARBA" id="ARBA00023237"/>
    </source>
</evidence>
<dbReference type="SUPFAM" id="SSF56954">
    <property type="entry name" value="Outer membrane efflux proteins (OEP)"/>
    <property type="match status" value="1"/>
</dbReference>
<evidence type="ECO:0000256" key="1">
    <source>
        <dbReference type="ARBA" id="ARBA00004442"/>
    </source>
</evidence>
<dbReference type="AlphaFoldDB" id="A0AAW3ZPJ5"/>
<evidence type="ECO:0000256" key="6">
    <source>
        <dbReference type="ARBA" id="ARBA00023136"/>
    </source>
</evidence>
<evidence type="ECO:0000313" key="10">
    <source>
        <dbReference type="Proteomes" id="UP000613768"/>
    </source>
</evidence>
<reference evidence="9 10" key="1">
    <citation type="submission" date="2020-09" db="EMBL/GenBank/DDBJ databases">
        <title>Pseudoxanthomonas sp. CAU 1598 isolated from sand of Yaerae Beach.</title>
        <authorList>
            <person name="Kim W."/>
        </authorList>
    </citation>
    <scope>NUCLEOTIDE SEQUENCE [LARGE SCALE GENOMIC DNA]</scope>
    <source>
        <strain evidence="9 10">CAU 1598</strain>
    </source>
</reference>
<dbReference type="InterPro" id="IPR003423">
    <property type="entry name" value="OMP_efflux"/>
</dbReference>
<dbReference type="NCBIfam" id="TIGR01844">
    <property type="entry name" value="type_I_sec_TolC"/>
    <property type="match status" value="1"/>
</dbReference>
<dbReference type="PANTHER" id="PTHR30026:SF20">
    <property type="entry name" value="OUTER MEMBRANE PROTEIN TOLC"/>
    <property type="match status" value="1"/>
</dbReference>
<dbReference type="GO" id="GO:0015562">
    <property type="term" value="F:efflux transmembrane transporter activity"/>
    <property type="evidence" value="ECO:0007669"/>
    <property type="project" value="InterPro"/>
</dbReference>
<keyword evidence="4" id="KW-1134">Transmembrane beta strand</keyword>
<dbReference type="RefSeq" id="WP_192031300.1">
    <property type="nucleotide sequence ID" value="NZ_JACYTR010000070.1"/>
</dbReference>
<comment type="subcellular location">
    <subcellularLocation>
        <location evidence="1">Cell outer membrane</location>
    </subcellularLocation>
</comment>
<feature type="chain" id="PRO_5043722299" evidence="8">
    <location>
        <begin position="27"/>
        <end position="477"/>
    </location>
</feature>
<dbReference type="Gene3D" id="1.20.1600.10">
    <property type="entry name" value="Outer membrane efflux proteins (OEP)"/>
    <property type="match status" value="1"/>
</dbReference>
<dbReference type="GO" id="GO:0009279">
    <property type="term" value="C:cell outer membrane"/>
    <property type="evidence" value="ECO:0007669"/>
    <property type="project" value="UniProtKB-SubCell"/>
</dbReference>
<dbReference type="GO" id="GO:1990281">
    <property type="term" value="C:efflux pump complex"/>
    <property type="evidence" value="ECO:0007669"/>
    <property type="project" value="TreeGrafter"/>
</dbReference>
<evidence type="ECO:0000256" key="2">
    <source>
        <dbReference type="ARBA" id="ARBA00007613"/>
    </source>
</evidence>
<feature type="signal peptide" evidence="8">
    <location>
        <begin position="1"/>
        <end position="26"/>
    </location>
</feature>
<evidence type="ECO:0000313" key="9">
    <source>
        <dbReference type="EMBL" id="MBD8527878.1"/>
    </source>
</evidence>
<dbReference type="EMBL" id="JACYTR010000070">
    <property type="protein sequence ID" value="MBD8527878.1"/>
    <property type="molecule type" value="Genomic_DNA"/>
</dbReference>
<dbReference type="InterPro" id="IPR010130">
    <property type="entry name" value="T1SS_OMP_TolC"/>
</dbReference>
<keyword evidence="3" id="KW-0813">Transport</keyword>
<evidence type="ECO:0000256" key="3">
    <source>
        <dbReference type="ARBA" id="ARBA00022448"/>
    </source>
</evidence>
<evidence type="ECO:0000256" key="4">
    <source>
        <dbReference type="ARBA" id="ARBA00022452"/>
    </source>
</evidence>
<sequence length="477" mass="51300">MKPNHRCSPRKLILGLALASAFSAHAGATDLMDAFELARTSDPQLAAAEALSLAAREGVVISRSALLPQINGSASLTDTDGSSSSRSLERLDDGSFVPRLTSGSSDSRARNYSINLSQSIYDHADYTRLRASRARADRSMADYDAAQQGLMLRVTESYFNVLTAIDSLAFARAEQRAVKRQLDQAEQRFEVGLTAITDVHEARARYDGSRAAAIAATNSLDDQREVLAEITGRYMENLRGLGDTFKPQLPQPADAGKWVDVALQASPSLRSSELALLAAGHDVATARSGHLPTLSLSAGRSNSDNWGDASNFGFSIPTSGASQGNTIGLTLSVPIFSGFATQAGVRQAIYNRDAQQDQYEQDRRAVTRSVRNAYRALEAGISEIAAREQALVSARSALEATEAGFEVGTRTIVDVLLSQQQLFQAQRDYSQARHNFLVNGLRLKTSAGDIKVDDLQRLNALLSTDAEAALVEESSEG</sequence>
<keyword evidence="5" id="KW-0812">Transmembrane</keyword>
<dbReference type="Pfam" id="PF02321">
    <property type="entry name" value="OEP"/>
    <property type="match status" value="2"/>
</dbReference>
<keyword evidence="10" id="KW-1185">Reference proteome</keyword>
<comment type="caution">
    <text evidence="9">The sequence shown here is derived from an EMBL/GenBank/DDBJ whole genome shotgun (WGS) entry which is preliminary data.</text>
</comment>
<proteinExistence type="inferred from homology"/>
<evidence type="ECO:0000256" key="5">
    <source>
        <dbReference type="ARBA" id="ARBA00022692"/>
    </source>
</evidence>
<accession>A0AAW3ZPJ5</accession>
<name>A0AAW3ZPJ5_9GAMM</name>
<keyword evidence="7" id="KW-0998">Cell outer membrane</keyword>
<dbReference type="GO" id="GO:0015288">
    <property type="term" value="F:porin activity"/>
    <property type="evidence" value="ECO:0007669"/>
    <property type="project" value="TreeGrafter"/>
</dbReference>
<organism evidence="9 10">
    <name type="scientific">Pseudomarimonas arenosa</name>
    <dbReference type="NCBI Taxonomy" id="2774145"/>
    <lineage>
        <taxon>Bacteria</taxon>
        <taxon>Pseudomonadati</taxon>
        <taxon>Pseudomonadota</taxon>
        <taxon>Gammaproteobacteria</taxon>
        <taxon>Lysobacterales</taxon>
        <taxon>Lysobacteraceae</taxon>
        <taxon>Pseudomarimonas</taxon>
    </lineage>
</organism>
<dbReference type="InterPro" id="IPR051906">
    <property type="entry name" value="TolC-like"/>
</dbReference>
<protein>
    <submittedName>
        <fullName evidence="9">TolC family outer membrane protein</fullName>
    </submittedName>
</protein>
<keyword evidence="8" id="KW-0732">Signal</keyword>
<gene>
    <name evidence="9" type="ORF">IFO71_19195</name>
</gene>
<dbReference type="PANTHER" id="PTHR30026">
    <property type="entry name" value="OUTER MEMBRANE PROTEIN TOLC"/>
    <property type="match status" value="1"/>
</dbReference>
<keyword evidence="6" id="KW-0472">Membrane</keyword>
<comment type="similarity">
    <text evidence="2">Belongs to the outer membrane factor (OMF) (TC 1.B.17) family.</text>
</comment>
<dbReference type="Proteomes" id="UP000613768">
    <property type="component" value="Unassembled WGS sequence"/>
</dbReference>